<protein>
    <submittedName>
        <fullName evidence="11">Uncharacterized protein</fullName>
    </submittedName>
</protein>
<organism evidence="11">
    <name type="scientific">Dendroctonus ponderosae</name>
    <name type="common">Mountain pine beetle</name>
    <dbReference type="NCBI Taxonomy" id="77166"/>
    <lineage>
        <taxon>Eukaryota</taxon>
        <taxon>Metazoa</taxon>
        <taxon>Ecdysozoa</taxon>
        <taxon>Arthropoda</taxon>
        <taxon>Hexapoda</taxon>
        <taxon>Insecta</taxon>
        <taxon>Pterygota</taxon>
        <taxon>Neoptera</taxon>
        <taxon>Endopterygota</taxon>
        <taxon>Coleoptera</taxon>
        <taxon>Polyphaga</taxon>
        <taxon>Cucujiformia</taxon>
        <taxon>Curculionidae</taxon>
        <taxon>Scolytinae</taxon>
        <taxon>Dendroctonus</taxon>
    </lineage>
</organism>
<evidence type="ECO:0000256" key="1">
    <source>
        <dbReference type="ARBA" id="ARBA00004586"/>
    </source>
</evidence>
<dbReference type="GO" id="GO:0006869">
    <property type="term" value="P:lipid transport"/>
    <property type="evidence" value="ECO:0007669"/>
    <property type="project" value="UniProtKB-KW"/>
</dbReference>
<evidence type="ECO:0000256" key="10">
    <source>
        <dbReference type="SAM" id="Phobius"/>
    </source>
</evidence>
<feature type="transmembrane region" description="Helical" evidence="10">
    <location>
        <begin position="363"/>
        <end position="382"/>
    </location>
</feature>
<keyword evidence="6" id="KW-0445">Lipid transport</keyword>
<feature type="compositionally biased region" description="Basic and acidic residues" evidence="9">
    <location>
        <begin position="704"/>
        <end position="721"/>
    </location>
</feature>
<accession>N6SS96</accession>
<sequence>MSLKKEGKITLGMLKGKPVTTSVPSISIKFHANVEQIEELRFSDDETPISEEKNSQFGNLPAVTSSNDQDSSPLKLFPKLVKRSTSVDVSTNQTLSSSPPSDPWRFFSDIKGKITKSVEEKITEIKARHEEGSPLHKSKVDQPKVKENLSFSDSEDQSESSISRTCGFASTTEGVEMSSDDETSSVDKEKKPHSSDTLRQKFRFFKHHSDKNTSKEGTVNINSLSKIYNINTESVEQALPEDVSEDVESAVDALEETDFKRSSPEKNDKRLESENIIKKVAQKFVNIDVDKDNVINITQVSGDEVRKRFFAEDTKMSTVFAPTGFIDVRIPKRRPSTDANILNYVLLSVYIVAYAILHAYLPYLAGFLLGASLTLILAIIYMKLYSRPLNIEAIDDSVLNRIMEVPAVKEYQPLTKYEGWVNEYPEAYDPLCYHISHTQSVFLRLQGNLLRISHSKSKVPKRAMWNEHEIKTSFVHHRVYNLLNAKITLLPEGLAKIRLWSKKYPICIMLSKEQMNFDPTTVKMDFEDEAEEKPAEKVKSPKTKKKFTFKKREYPYMSQRFSKLAEDQDIDLDSDSRASTPSPEIAEATLDNSLLLQEPEEKPDDDEMYSCPDDSSECSQNASNSLMFTHTDGTHSETKIYIFGRTDREKEDWFRRLAAATHQDGGNIREAAGYGDADSVKTEMEYLKYMSIFNKGSRKSSKQGKGDKDCEVTEKSSIEDPDESKSDVQLWFNALIGRVLFDCIRDASFTKKVQNRIQKKLQTIKLPYFIEEILITELNLGKTPPLILKSENPILDNRGLWVDLDMSYEGSVVLTLQTKLNLMKLKNPQANDKLGLEIKLAIYHSDVDDSAESSTDEEGLQELPVNREGTGERALVYEKKKKFIKMVDRIAESKIFQAAAENRYIKKAMEGVSNTELRLTVELKALSGTLVLNIPPPPNDRIWVGFRPAPKLILTACPIVGERNFNNTMVTSWIEKKIVQEFEKVMVIPNMEDFLVPVMTPKLPE</sequence>
<feature type="region of interest" description="Disordered" evidence="9">
    <location>
        <begin position="697"/>
        <end position="721"/>
    </location>
</feature>
<proteinExistence type="predicted"/>
<evidence type="ECO:0000313" key="11">
    <source>
        <dbReference type="EMBL" id="ENN70519.1"/>
    </source>
</evidence>
<feature type="non-terminal residue" evidence="11">
    <location>
        <position position="1"/>
    </location>
</feature>
<evidence type="ECO:0000256" key="5">
    <source>
        <dbReference type="ARBA" id="ARBA00022989"/>
    </source>
</evidence>
<feature type="compositionally biased region" description="Polar residues" evidence="9">
    <location>
        <begin position="83"/>
        <end position="99"/>
    </location>
</feature>
<evidence type="ECO:0000256" key="3">
    <source>
        <dbReference type="ARBA" id="ARBA00022692"/>
    </source>
</evidence>
<feature type="compositionally biased region" description="Polar residues" evidence="9">
    <location>
        <begin position="55"/>
        <end position="72"/>
    </location>
</feature>
<evidence type="ECO:0000256" key="8">
    <source>
        <dbReference type="ARBA" id="ARBA00023136"/>
    </source>
</evidence>
<feature type="region of interest" description="Disordered" evidence="9">
    <location>
        <begin position="567"/>
        <end position="595"/>
    </location>
</feature>
<gene>
    <name evidence="11" type="ORF">YQE_12695</name>
</gene>
<keyword evidence="4" id="KW-0256">Endoplasmic reticulum</keyword>
<evidence type="ECO:0000256" key="4">
    <source>
        <dbReference type="ARBA" id="ARBA00022824"/>
    </source>
</evidence>
<keyword evidence="8 10" id="KW-0472">Membrane</keyword>
<evidence type="ECO:0000256" key="9">
    <source>
        <dbReference type="SAM" id="MobiDB-lite"/>
    </source>
</evidence>
<dbReference type="OMA" id="ANKYFRH"/>
<evidence type="ECO:0000256" key="2">
    <source>
        <dbReference type="ARBA" id="ARBA00022448"/>
    </source>
</evidence>
<evidence type="ECO:0000256" key="7">
    <source>
        <dbReference type="ARBA" id="ARBA00023121"/>
    </source>
</evidence>
<dbReference type="GO" id="GO:0005789">
    <property type="term" value="C:endoplasmic reticulum membrane"/>
    <property type="evidence" value="ECO:0007669"/>
    <property type="project" value="UniProtKB-SubCell"/>
</dbReference>
<dbReference type="PANTHER" id="PTHR13466">
    <property type="entry name" value="TEX2 PROTEIN-RELATED"/>
    <property type="match status" value="1"/>
</dbReference>
<keyword evidence="5 10" id="KW-1133">Transmembrane helix</keyword>
<keyword evidence="3 10" id="KW-0812">Transmembrane</keyword>
<dbReference type="PANTHER" id="PTHR13466:SF0">
    <property type="entry name" value="SMP-LTD DOMAIN-CONTAINING PROTEIN"/>
    <property type="match status" value="1"/>
</dbReference>
<keyword evidence="7" id="KW-0446">Lipid-binding</keyword>
<dbReference type="GO" id="GO:0008289">
    <property type="term" value="F:lipid binding"/>
    <property type="evidence" value="ECO:0007669"/>
    <property type="project" value="UniProtKB-KW"/>
</dbReference>
<feature type="region of interest" description="Disordered" evidence="9">
    <location>
        <begin position="122"/>
        <end position="200"/>
    </location>
</feature>
<dbReference type="PROSITE" id="PS51847">
    <property type="entry name" value="SMP"/>
    <property type="match status" value="1"/>
</dbReference>
<feature type="region of interest" description="Disordered" evidence="9">
    <location>
        <begin position="43"/>
        <end position="107"/>
    </location>
</feature>
<dbReference type="CDD" id="cd21675">
    <property type="entry name" value="SMP_TEX2"/>
    <property type="match status" value="1"/>
</dbReference>
<feature type="transmembrane region" description="Helical" evidence="10">
    <location>
        <begin position="339"/>
        <end position="357"/>
    </location>
</feature>
<feature type="compositionally biased region" description="Basic and acidic residues" evidence="9">
    <location>
        <begin position="122"/>
        <end position="147"/>
    </location>
</feature>
<dbReference type="HOGENOM" id="CLU_008315_1_0_1"/>
<dbReference type="Pfam" id="PF26545">
    <property type="entry name" value="Mdm34_N"/>
    <property type="match status" value="1"/>
</dbReference>
<comment type="subcellular location">
    <subcellularLocation>
        <location evidence="1">Endoplasmic reticulum membrane</location>
    </subcellularLocation>
</comment>
<feature type="compositionally biased region" description="Basic and acidic residues" evidence="9">
    <location>
        <begin position="185"/>
        <end position="199"/>
    </location>
</feature>
<name>N6SS96_DENPD</name>
<evidence type="ECO:0000256" key="6">
    <source>
        <dbReference type="ARBA" id="ARBA00023055"/>
    </source>
</evidence>
<keyword evidence="2" id="KW-0813">Transport</keyword>
<dbReference type="InterPro" id="IPR058825">
    <property type="entry name" value="MDM34_N"/>
</dbReference>
<feature type="compositionally biased region" description="Basic and acidic residues" evidence="9">
    <location>
        <begin position="43"/>
        <end position="54"/>
    </location>
</feature>
<dbReference type="EMBL" id="KB741291">
    <property type="protein sequence ID" value="ENN70519.1"/>
    <property type="molecule type" value="Genomic_DNA"/>
</dbReference>
<dbReference type="AlphaFoldDB" id="N6SS96"/>
<dbReference type="InterPro" id="IPR031468">
    <property type="entry name" value="SMP_LBD"/>
</dbReference>
<reference evidence="11" key="1">
    <citation type="journal article" date="2013" name="Genome Biol.">
        <title>Draft genome of the mountain pine beetle, Dendroctonus ponderosae Hopkins, a major forest pest.</title>
        <authorList>
            <person name="Keeling C.I."/>
            <person name="Yuen M.M."/>
            <person name="Liao N.Y."/>
            <person name="Docking T.R."/>
            <person name="Chan S.K."/>
            <person name="Taylor G.A."/>
            <person name="Palmquist D.L."/>
            <person name="Jackman S.D."/>
            <person name="Nguyen A."/>
            <person name="Li M."/>
            <person name="Henderson H."/>
            <person name="Janes J.K."/>
            <person name="Zhao Y."/>
            <person name="Pandoh P."/>
            <person name="Moore R."/>
            <person name="Sperling F.A."/>
            <person name="Huber D.P."/>
            <person name="Birol I."/>
            <person name="Jones S.J."/>
            <person name="Bohlmann J."/>
        </authorList>
    </citation>
    <scope>NUCLEOTIDE SEQUENCE</scope>
</reference>
<dbReference type="OrthoDB" id="26740at2759"/>